<dbReference type="InterPro" id="IPR042099">
    <property type="entry name" value="ANL_N_sf"/>
</dbReference>
<dbReference type="Pfam" id="PF23562">
    <property type="entry name" value="AMP-binding_C_3"/>
    <property type="match status" value="1"/>
</dbReference>
<dbReference type="RefSeq" id="WP_110573519.1">
    <property type="nucleotide sequence ID" value="NZ_PIPV01000002.1"/>
</dbReference>
<dbReference type="EMBL" id="PIPV01000002">
    <property type="protein sequence ID" value="RUO57442.1"/>
    <property type="molecule type" value="Genomic_DNA"/>
</dbReference>
<keyword evidence="3" id="KW-1185">Reference proteome</keyword>
<dbReference type="PROSITE" id="PS00455">
    <property type="entry name" value="AMP_BINDING"/>
    <property type="match status" value="1"/>
</dbReference>
<evidence type="ECO:0000313" key="3">
    <source>
        <dbReference type="Proteomes" id="UP000287330"/>
    </source>
</evidence>
<comment type="caution">
    <text evidence="2">The sequence shown here is derived from an EMBL/GenBank/DDBJ whole genome shotgun (WGS) entry which is preliminary data.</text>
</comment>
<protein>
    <submittedName>
        <fullName evidence="2">Long-chain acyl-CoA synthetase</fullName>
    </submittedName>
</protein>
<accession>A0A432Y941</accession>
<dbReference type="Proteomes" id="UP000287330">
    <property type="component" value="Unassembled WGS sequence"/>
</dbReference>
<dbReference type="AlphaFoldDB" id="A0A432Y941"/>
<organism evidence="2 3">
    <name type="scientific">Idiomarina fontislapidosi</name>
    <dbReference type="NCBI Taxonomy" id="263723"/>
    <lineage>
        <taxon>Bacteria</taxon>
        <taxon>Pseudomonadati</taxon>
        <taxon>Pseudomonadota</taxon>
        <taxon>Gammaproteobacteria</taxon>
        <taxon>Alteromonadales</taxon>
        <taxon>Idiomarinaceae</taxon>
        <taxon>Idiomarina</taxon>
    </lineage>
</organism>
<dbReference type="OrthoDB" id="9803968at2"/>
<dbReference type="InterPro" id="IPR000873">
    <property type="entry name" value="AMP-dep_synth/lig_dom"/>
</dbReference>
<dbReference type="Pfam" id="PF00501">
    <property type="entry name" value="AMP-binding"/>
    <property type="match status" value="1"/>
</dbReference>
<dbReference type="Gene3D" id="3.40.50.12780">
    <property type="entry name" value="N-terminal domain of ligase-like"/>
    <property type="match status" value="1"/>
</dbReference>
<dbReference type="PANTHER" id="PTHR43201">
    <property type="entry name" value="ACYL-COA SYNTHETASE"/>
    <property type="match status" value="1"/>
</dbReference>
<dbReference type="PANTHER" id="PTHR43201:SF32">
    <property type="entry name" value="2-SUCCINYLBENZOATE--COA LIGASE, CHLOROPLASTIC_PEROXISOMAL"/>
    <property type="match status" value="1"/>
</dbReference>
<dbReference type="InterPro" id="IPR020845">
    <property type="entry name" value="AMP-binding_CS"/>
</dbReference>
<reference evidence="3" key="1">
    <citation type="journal article" date="2018" name="Front. Microbiol.">
        <title>Genome-Based Analysis Reveals the Taxonomy and Diversity of the Family Idiomarinaceae.</title>
        <authorList>
            <person name="Liu Y."/>
            <person name="Lai Q."/>
            <person name="Shao Z."/>
        </authorList>
    </citation>
    <scope>NUCLEOTIDE SEQUENCE [LARGE SCALE GENOMIC DNA]</scope>
    <source>
        <strain evidence="3">F23</strain>
    </source>
</reference>
<feature type="domain" description="AMP-dependent synthetase/ligase" evidence="1">
    <location>
        <begin position="11"/>
        <end position="344"/>
    </location>
</feature>
<dbReference type="GO" id="GO:0031956">
    <property type="term" value="F:medium-chain fatty acid-CoA ligase activity"/>
    <property type="evidence" value="ECO:0007669"/>
    <property type="project" value="TreeGrafter"/>
</dbReference>
<name>A0A432Y941_9GAMM</name>
<sequence length="488" mass="52653">MHNLLTRLQQHAKSDAIALRSPHSTLSYRHMWNRVDATVQWLSKRSETRLALALDNVFDWVIWDLACLRLAKVLIPIPPFFSAEQQRNVLKDSGAQLLVGDFLDKRVHAQHVIACVSAPTGFVPICVLNTTGELAPLPPTTQKITYTSGSTGQPKGVCLSAEGIGTVVTSLIERLPSQLNSTHLVVMPLAVLLENIAGIYVTLALGAEVVLLTGAELGLAGTAGLNAARFIQCLIDYRISTLVIPPALLDAVCASVANFGVPATQFEFIAVGGAKLAEAQEQRAMELNLPVVVGYGLSECASVVALNDVRKASPIGSVGQLLPHITAQIRAGELFIREPLMLGYLGDNSAAPAWFATGDLAHFDESGDVYIDGRKKHIIVTSYARNVDPEWVEAALLTIPTVKQVCVSGSESHPLRALIVSDVAQAEIERAVKQVNAALPDYARIQTIEVMTSPFTLANQLLTGTGRLRRQAILQQYPLSMSSMEYES</sequence>
<dbReference type="InterPro" id="IPR045851">
    <property type="entry name" value="AMP-bd_C_sf"/>
</dbReference>
<proteinExistence type="predicted"/>
<dbReference type="SUPFAM" id="SSF56801">
    <property type="entry name" value="Acetyl-CoA synthetase-like"/>
    <property type="match status" value="1"/>
</dbReference>
<evidence type="ECO:0000259" key="1">
    <source>
        <dbReference type="Pfam" id="PF00501"/>
    </source>
</evidence>
<dbReference type="Gene3D" id="3.30.300.30">
    <property type="match status" value="1"/>
</dbReference>
<gene>
    <name evidence="2" type="ORF">CWE25_02985</name>
</gene>
<dbReference type="GO" id="GO:0006631">
    <property type="term" value="P:fatty acid metabolic process"/>
    <property type="evidence" value="ECO:0007669"/>
    <property type="project" value="TreeGrafter"/>
</dbReference>
<evidence type="ECO:0000313" key="2">
    <source>
        <dbReference type="EMBL" id="RUO57442.1"/>
    </source>
</evidence>